<organism evidence="6 7">
    <name type="scientific">Trinickia caryophylli</name>
    <name type="common">Paraburkholderia caryophylli</name>
    <dbReference type="NCBI Taxonomy" id="28094"/>
    <lineage>
        <taxon>Bacteria</taxon>
        <taxon>Pseudomonadati</taxon>
        <taxon>Pseudomonadota</taxon>
        <taxon>Betaproteobacteria</taxon>
        <taxon>Burkholderiales</taxon>
        <taxon>Burkholderiaceae</taxon>
        <taxon>Trinickia</taxon>
    </lineage>
</organism>
<dbReference type="GO" id="GO:0006145">
    <property type="term" value="P:purine nucleobase catabolic process"/>
    <property type="evidence" value="ECO:0007669"/>
    <property type="project" value="UniProtKB-UniRule"/>
</dbReference>
<dbReference type="Gene3D" id="2.60.120.480">
    <property type="entry name" value="Ureidoglycolate hydrolase"/>
    <property type="match status" value="1"/>
</dbReference>
<dbReference type="PIRSF" id="PIRSF017306">
    <property type="entry name" value="Ureidogly_hydro"/>
    <property type="match status" value="1"/>
</dbReference>
<dbReference type="EMBL" id="FXAH01000011">
    <property type="protein sequence ID" value="SMF57435.1"/>
    <property type="molecule type" value="Genomic_DNA"/>
</dbReference>
<evidence type="ECO:0000313" key="6">
    <source>
        <dbReference type="EMBL" id="SMF57435.1"/>
    </source>
</evidence>
<keyword evidence="2 5" id="KW-0659">Purine metabolism</keyword>
<dbReference type="OrthoDB" id="9804602at2"/>
<dbReference type="PANTHER" id="PTHR21221:SF1">
    <property type="entry name" value="UREIDOGLYCOLATE LYASE"/>
    <property type="match status" value="1"/>
</dbReference>
<evidence type="ECO:0000256" key="1">
    <source>
        <dbReference type="ARBA" id="ARBA00011738"/>
    </source>
</evidence>
<keyword evidence="7" id="KW-1185">Reference proteome</keyword>
<reference evidence="7" key="1">
    <citation type="submission" date="2017-04" db="EMBL/GenBank/DDBJ databases">
        <authorList>
            <person name="Varghese N."/>
            <person name="Submissions S."/>
        </authorList>
    </citation>
    <scope>NUCLEOTIDE SEQUENCE [LARGE SCALE GENOMIC DNA]</scope>
    <source>
        <strain evidence="7">Ballard 720</strain>
    </source>
</reference>
<dbReference type="InterPro" id="IPR024060">
    <property type="entry name" value="Ureidoglycolate_lyase_dom_sf"/>
</dbReference>
<dbReference type="InterPro" id="IPR007247">
    <property type="entry name" value="Ureidogly_lyase"/>
</dbReference>
<dbReference type="AlphaFoldDB" id="A0A1X7FS18"/>
<dbReference type="InterPro" id="IPR047233">
    <property type="entry name" value="UAH_cupin"/>
</dbReference>
<keyword evidence="3 5" id="KW-0456">Lyase</keyword>
<dbReference type="SUPFAM" id="SSF51182">
    <property type="entry name" value="RmlC-like cupins"/>
    <property type="match status" value="1"/>
</dbReference>
<dbReference type="HAMAP" id="MF_00616">
    <property type="entry name" value="Ureidogly_lyase"/>
    <property type="match status" value="1"/>
</dbReference>
<evidence type="ECO:0000256" key="4">
    <source>
        <dbReference type="ARBA" id="ARBA00047684"/>
    </source>
</evidence>
<evidence type="ECO:0000313" key="7">
    <source>
        <dbReference type="Proteomes" id="UP000192911"/>
    </source>
</evidence>
<proteinExistence type="inferred from homology"/>
<dbReference type="GO" id="GO:0004848">
    <property type="term" value="F:ureidoglycolate hydrolase activity"/>
    <property type="evidence" value="ECO:0007669"/>
    <property type="project" value="InterPro"/>
</dbReference>
<dbReference type="InterPro" id="IPR011051">
    <property type="entry name" value="RmlC_Cupin_sf"/>
</dbReference>
<protein>
    <recommendedName>
        <fullName evidence="5">Ureidoglycolate lyase</fullName>
        <ecNumber evidence="5">4.3.2.3</ecNumber>
    </recommendedName>
    <alternativeName>
        <fullName evidence="5">Ureidoglycolatase</fullName>
    </alternativeName>
</protein>
<dbReference type="GeneID" id="95552859"/>
<dbReference type="InterPro" id="IPR023525">
    <property type="entry name" value="Ureidogly_lyase_bac"/>
</dbReference>
<dbReference type="GO" id="GO:0050385">
    <property type="term" value="F:ureidoglycolate lyase activity"/>
    <property type="evidence" value="ECO:0007669"/>
    <property type="project" value="UniProtKB-UniRule"/>
</dbReference>
<dbReference type="Pfam" id="PF04115">
    <property type="entry name" value="Ureidogly_lyase"/>
    <property type="match status" value="1"/>
</dbReference>
<evidence type="ECO:0000256" key="2">
    <source>
        <dbReference type="ARBA" id="ARBA00022631"/>
    </source>
</evidence>
<dbReference type="CDD" id="cd20298">
    <property type="entry name" value="cupin_UAH"/>
    <property type="match status" value="1"/>
</dbReference>
<evidence type="ECO:0000256" key="5">
    <source>
        <dbReference type="HAMAP-Rule" id="MF_00616"/>
    </source>
</evidence>
<dbReference type="STRING" id="28094.SAMN06295900_11113"/>
<dbReference type="UniPathway" id="UPA00395"/>
<dbReference type="NCBIfam" id="NF009932">
    <property type="entry name" value="PRK13395.1"/>
    <property type="match status" value="1"/>
</dbReference>
<name>A0A1X7FS18_TRICW</name>
<evidence type="ECO:0000256" key="3">
    <source>
        <dbReference type="ARBA" id="ARBA00023239"/>
    </source>
</evidence>
<comment type="function">
    <text evidence="5">Catalyzes the catabolism of the allantoin degradation intermediate (S)-ureidoglycolate, generating urea and glyoxylate. Involved in the utilization of allantoin as nitrogen source.</text>
</comment>
<comment type="catalytic activity">
    <reaction evidence="4 5">
        <text>(S)-ureidoglycolate = urea + glyoxylate</text>
        <dbReference type="Rhea" id="RHEA:11304"/>
        <dbReference type="ChEBI" id="CHEBI:16199"/>
        <dbReference type="ChEBI" id="CHEBI:36655"/>
        <dbReference type="ChEBI" id="CHEBI:57296"/>
        <dbReference type="EC" id="4.3.2.3"/>
    </reaction>
</comment>
<comment type="subunit">
    <text evidence="1 5">Homodimer.</text>
</comment>
<dbReference type="RefSeq" id="WP_085228927.1">
    <property type="nucleotide sequence ID" value="NZ_BSQD01000008.1"/>
</dbReference>
<dbReference type="GO" id="GO:0000256">
    <property type="term" value="P:allantoin catabolic process"/>
    <property type="evidence" value="ECO:0007669"/>
    <property type="project" value="UniProtKB-UniRule"/>
</dbReference>
<comment type="similarity">
    <text evidence="5">Belongs to the ureidoglycolate lyase family.</text>
</comment>
<accession>A0A1X7FS18</accession>
<dbReference type="EC" id="4.3.2.3" evidence="5"/>
<comment type="pathway">
    <text evidence="5">Nitrogen metabolism; (S)-allantoin degradation.</text>
</comment>
<sequence>MKTLAIEPLTREAFAPFGDVVELDGARHFPINGGTTERYHDLARIDVGAGEGRPIVSLFRAQPRAWPIDVAMMERHPLGSQTFLPLGETPYLVVVAPPGPLSPASLRAFVTQGWQGVNYARGVWHHPLLALECVSDFVVIDRAGEGHNCDELSLPEPIRLAVPSMAATA</sequence>
<dbReference type="Proteomes" id="UP000192911">
    <property type="component" value="Unassembled WGS sequence"/>
</dbReference>
<comment type="cofactor">
    <cofactor evidence="5">
        <name>Ni(2+)</name>
        <dbReference type="ChEBI" id="CHEBI:49786"/>
    </cofactor>
</comment>
<dbReference type="PANTHER" id="PTHR21221">
    <property type="entry name" value="UREIDOGLYCOLATE HYDROLASE"/>
    <property type="match status" value="1"/>
</dbReference>
<gene>
    <name evidence="5" type="primary">allA</name>
    <name evidence="6" type="ORF">SAMN06295900_11113</name>
</gene>